<dbReference type="EMBL" id="OY726398">
    <property type="protein sequence ID" value="CAJ1497546.1"/>
    <property type="molecule type" value="Genomic_DNA"/>
</dbReference>
<protein>
    <submittedName>
        <fullName evidence="2">DUF2993 domain-containing protein</fullName>
    </submittedName>
</protein>
<dbReference type="RefSeq" id="WP_308485469.1">
    <property type="nucleotide sequence ID" value="NZ_OY726398.1"/>
</dbReference>
<dbReference type="Pfam" id="PF11209">
    <property type="entry name" value="LmeA"/>
    <property type="match status" value="1"/>
</dbReference>
<reference evidence="2 3" key="1">
    <citation type="submission" date="2023-08" db="EMBL/GenBank/DDBJ databases">
        <authorList>
            <person name="Folkvardsen B D."/>
            <person name="Norman A."/>
        </authorList>
    </citation>
    <scope>NUCLEOTIDE SEQUENCE [LARGE SCALE GENOMIC DNA]</scope>
    <source>
        <strain evidence="2 3">Mu0102</strain>
    </source>
</reference>
<evidence type="ECO:0000256" key="1">
    <source>
        <dbReference type="SAM" id="Phobius"/>
    </source>
</evidence>
<evidence type="ECO:0000313" key="2">
    <source>
        <dbReference type="EMBL" id="CAJ1497546.1"/>
    </source>
</evidence>
<keyword evidence="1" id="KW-0812">Transmembrane</keyword>
<proteinExistence type="predicted"/>
<keyword evidence="1" id="KW-1133">Transmembrane helix</keyword>
<sequence>MSAPGPTHRFSGLPAIMLALTAVLAIALVGMLGGELYARHRANTLVAEAVKCEAQDDATVSFGTTPPVLAQYFNGEYSHISVKTAGNQIRQAKGMQLDLDIRNVRLNKGAGASDSKGTIGSLEGTITWPADGIKQSIQDVVPMIGSIVTGSVTADPGAGTVQLKGLLNKATVKPQLVNNGLSLQVVDLEALGHDLDTDTVQRRLDELTAKVTDNLPLGIHLDSVAVTDSGVVVKFSTQNAAIQQGSSSSQCFDSL</sequence>
<accession>A0ABM9LE86</accession>
<keyword evidence="1" id="KW-0472">Membrane</keyword>
<dbReference type="InterPro" id="IPR021373">
    <property type="entry name" value="DUF2993"/>
</dbReference>
<feature type="transmembrane region" description="Helical" evidence="1">
    <location>
        <begin position="12"/>
        <end position="32"/>
    </location>
</feature>
<evidence type="ECO:0000313" key="3">
    <source>
        <dbReference type="Proteomes" id="UP001190464"/>
    </source>
</evidence>
<name>A0ABM9LE86_9MYCO</name>
<organism evidence="2 3">
    <name type="scientific">[Mycobacterium] holstebronense</name>
    <dbReference type="NCBI Taxonomy" id="3064288"/>
    <lineage>
        <taxon>Bacteria</taxon>
        <taxon>Bacillati</taxon>
        <taxon>Actinomycetota</taxon>
        <taxon>Actinomycetes</taxon>
        <taxon>Mycobacteriales</taxon>
        <taxon>Mycobacteriaceae</taxon>
        <taxon>Mycolicibacterium</taxon>
    </lineage>
</organism>
<gene>
    <name evidence="2" type="ORF">MU0102_000494</name>
</gene>
<keyword evidence="3" id="KW-1185">Reference proteome</keyword>
<dbReference type="Proteomes" id="UP001190464">
    <property type="component" value="Chromosome"/>
</dbReference>